<evidence type="ECO:0000313" key="1">
    <source>
        <dbReference type="EMBL" id="KRZ66008.1"/>
    </source>
</evidence>
<accession>A0A0V1M2T4</accession>
<reference evidence="1 2" key="1">
    <citation type="submission" date="2015-01" db="EMBL/GenBank/DDBJ databases">
        <title>Evolution of Trichinella species and genotypes.</title>
        <authorList>
            <person name="Korhonen P.K."/>
            <person name="Edoardo P."/>
            <person name="Giuseppe L.R."/>
            <person name="Gasser R.B."/>
        </authorList>
    </citation>
    <scope>NUCLEOTIDE SEQUENCE [LARGE SCALE GENOMIC DNA]</scope>
    <source>
        <strain evidence="1">ISS1980</strain>
    </source>
</reference>
<proteinExistence type="predicted"/>
<organism evidence="1 2">
    <name type="scientific">Trichinella papuae</name>
    <dbReference type="NCBI Taxonomy" id="268474"/>
    <lineage>
        <taxon>Eukaryota</taxon>
        <taxon>Metazoa</taxon>
        <taxon>Ecdysozoa</taxon>
        <taxon>Nematoda</taxon>
        <taxon>Enoplea</taxon>
        <taxon>Dorylaimia</taxon>
        <taxon>Trichinellida</taxon>
        <taxon>Trichinellidae</taxon>
        <taxon>Trichinella</taxon>
    </lineage>
</organism>
<keyword evidence="2" id="KW-1185">Reference proteome</keyword>
<protein>
    <submittedName>
        <fullName evidence="1">Uncharacterized protein</fullName>
    </submittedName>
</protein>
<comment type="caution">
    <text evidence="1">The sequence shown here is derived from an EMBL/GenBank/DDBJ whole genome shotgun (WGS) entry which is preliminary data.</text>
</comment>
<dbReference type="EMBL" id="JYDO01000273">
    <property type="protein sequence ID" value="KRZ66008.1"/>
    <property type="molecule type" value="Genomic_DNA"/>
</dbReference>
<sequence length="73" mass="8865">MLLEDRRKRENDREDFLEEHSLITEKKRTLLVRGKRHGRDKMKRTWFCENTVKPDLNGTEFLESMVMERIKSG</sequence>
<name>A0A0V1M2T4_9BILA</name>
<gene>
    <name evidence="1" type="ORF">T10_4445</name>
</gene>
<dbReference type="AlphaFoldDB" id="A0A0V1M2T4"/>
<dbReference type="Proteomes" id="UP000054843">
    <property type="component" value="Unassembled WGS sequence"/>
</dbReference>
<evidence type="ECO:0000313" key="2">
    <source>
        <dbReference type="Proteomes" id="UP000054843"/>
    </source>
</evidence>